<reference evidence="3" key="1">
    <citation type="journal article" date="2019" name="Int. J. Syst. Evol. Microbiol.">
        <title>The Global Catalogue of Microorganisms (GCM) 10K type strain sequencing project: providing services to taxonomists for standard genome sequencing and annotation.</title>
        <authorList>
            <consortium name="The Broad Institute Genomics Platform"/>
            <consortium name="The Broad Institute Genome Sequencing Center for Infectious Disease"/>
            <person name="Wu L."/>
            <person name="Ma J."/>
        </authorList>
    </citation>
    <scope>NUCLEOTIDE SEQUENCE [LARGE SCALE GENOMIC DNA]</scope>
    <source>
        <strain evidence="3">KCTC 52168</strain>
    </source>
</reference>
<evidence type="ECO:0000313" key="3">
    <source>
        <dbReference type="Proteomes" id="UP001595556"/>
    </source>
</evidence>
<keyword evidence="1" id="KW-0812">Transmembrane</keyword>
<feature type="transmembrane region" description="Helical" evidence="1">
    <location>
        <begin position="7"/>
        <end position="30"/>
    </location>
</feature>
<proteinExistence type="predicted"/>
<organism evidence="2 3">
    <name type="scientific">Piscinibacterium candidicorallinum</name>
    <dbReference type="NCBI Taxonomy" id="1793872"/>
    <lineage>
        <taxon>Bacteria</taxon>
        <taxon>Pseudomonadati</taxon>
        <taxon>Pseudomonadota</taxon>
        <taxon>Betaproteobacteria</taxon>
        <taxon>Burkholderiales</taxon>
        <taxon>Piscinibacterium</taxon>
    </lineage>
</organism>
<evidence type="ECO:0000313" key="2">
    <source>
        <dbReference type="EMBL" id="MFC3148664.1"/>
    </source>
</evidence>
<feature type="transmembrane region" description="Helical" evidence="1">
    <location>
        <begin position="36"/>
        <end position="57"/>
    </location>
</feature>
<feature type="transmembrane region" description="Helical" evidence="1">
    <location>
        <begin position="136"/>
        <end position="158"/>
    </location>
</feature>
<keyword evidence="1" id="KW-0472">Membrane</keyword>
<comment type="caution">
    <text evidence="2">The sequence shown here is derived from an EMBL/GenBank/DDBJ whole genome shotgun (WGS) entry which is preliminary data.</text>
</comment>
<dbReference type="RefSeq" id="WP_377304808.1">
    <property type="nucleotide sequence ID" value="NZ_JBHRTI010000007.1"/>
</dbReference>
<dbReference type="EMBL" id="JBHRTI010000007">
    <property type="protein sequence ID" value="MFC3148664.1"/>
    <property type="molecule type" value="Genomic_DNA"/>
</dbReference>
<accession>A0ABV7H423</accession>
<keyword evidence="1" id="KW-1133">Transmembrane helix</keyword>
<sequence>MARVYLALIVAVWVIWGGLGLLSGTIVVVIGPPIVFWGASMPVLAVAIFLGAAACALHIVDHYDRRPNEAAYKQARRVLWVSAGVMLALAVLVLFIQDHVPALRRMEDLGVASREQLLALGRSRILFEALQPWREAATWLLGIGIGWSLLVGLVLRLTDERSTQTARQSPLLQVVLFMTCGLPIAAGASVLLLIYVASGEPARDSLAGDWGHRAWMGFIYTGTLVAMAATAVCAHLSVLALRRFFGLDLSRKPLLFGQSGRN</sequence>
<keyword evidence="3" id="KW-1185">Reference proteome</keyword>
<gene>
    <name evidence="2" type="ORF">ACFOEN_13610</name>
</gene>
<feature type="transmembrane region" description="Helical" evidence="1">
    <location>
        <begin position="170"/>
        <end position="197"/>
    </location>
</feature>
<name>A0ABV7H423_9BURK</name>
<evidence type="ECO:0000256" key="1">
    <source>
        <dbReference type="SAM" id="Phobius"/>
    </source>
</evidence>
<dbReference type="Proteomes" id="UP001595556">
    <property type="component" value="Unassembled WGS sequence"/>
</dbReference>
<feature type="transmembrane region" description="Helical" evidence="1">
    <location>
        <begin position="217"/>
        <end position="241"/>
    </location>
</feature>
<feature type="transmembrane region" description="Helical" evidence="1">
    <location>
        <begin position="78"/>
        <end position="96"/>
    </location>
</feature>
<protein>
    <submittedName>
        <fullName evidence="2">Uncharacterized protein</fullName>
    </submittedName>
</protein>